<dbReference type="HOGENOM" id="CLU_898949_0_0_2"/>
<protein>
    <submittedName>
        <fullName evidence="1">Uncharacterized protein</fullName>
    </submittedName>
</protein>
<keyword evidence="2" id="KW-1185">Reference proteome</keyword>
<accession>A0A0D5C163</accession>
<dbReference type="Proteomes" id="UP000032408">
    <property type="component" value="Chromosome"/>
</dbReference>
<sequence>MKTRLLIIIGIVIFAISITSSSLVYNQEIKLFTGMMMSTDCRPGEIRHNDQCIEFEVPSHIGTLNYGIDSIVSYCEEIPTPPNSGIGIDRCIPFEFVDVDELLQRIQNNNTEPLSWPSSIKLSWCADRFDSIKHEFLENFDGCDTSDCSAEPPLFSSALNNDEEFIEQGCAQFVDKWAYLTEDNDFTWNQVYWEDFVNHHYKFEITTDPERNQKCAKLFDLIMLSAPDSDLWYELTETNDFVDAQCASVVEEWEDLTEYNVWNIGLSWDNVVEHELYGCNKNEVYFSGICMTQETKDRAQSIGELEHEN</sequence>
<evidence type="ECO:0000313" key="2">
    <source>
        <dbReference type="Proteomes" id="UP000032408"/>
    </source>
</evidence>
<dbReference type="OrthoDB" id="387561at2157"/>
<dbReference type="GeneID" id="24819825"/>
<reference evidence="1 2" key="2">
    <citation type="journal article" date="2016" name="ISME J.">
        <title>Physiological and genomic characterization of two novel marine thaumarchaeal strains indicates niche differentiation.</title>
        <authorList>
            <person name="Bayer B."/>
            <person name="Vojvoda J."/>
            <person name="Offre P."/>
            <person name="Alves R.J."/>
            <person name="Elisabeth N.H."/>
            <person name="Garcia J.A."/>
            <person name="Volland J.M."/>
            <person name="Srivastava A."/>
            <person name="Schleper C."/>
            <person name="Herndl G.J."/>
        </authorList>
    </citation>
    <scope>NUCLEOTIDE SEQUENCE [LARGE SCALE GENOMIC DNA]</scope>
    <source>
        <strain evidence="1 2">NF5</strain>
    </source>
</reference>
<reference evidence="2" key="1">
    <citation type="submission" date="2015-03" db="EMBL/GenBank/DDBJ databases">
        <title>Characterization of two novel Thaumarchaeota isolated from the Northern Adriatic Sea.</title>
        <authorList>
            <person name="Bayer B."/>
            <person name="Vojvoda J."/>
            <person name="Offre P."/>
            <person name="Srivastava A."/>
            <person name="Elisabeth N."/>
            <person name="Garcia J.A.L."/>
            <person name="Schleper C."/>
            <person name="Herndl G.J."/>
        </authorList>
    </citation>
    <scope>NUCLEOTIDE SEQUENCE [LARGE SCALE GENOMIC DNA]</scope>
    <source>
        <strain evidence="2">NF5</strain>
    </source>
</reference>
<proteinExistence type="predicted"/>
<dbReference type="RefSeq" id="WP_048115535.1">
    <property type="nucleotide sequence ID" value="NZ_CP011070.1"/>
</dbReference>
<dbReference type="AlphaFoldDB" id="A0A0D5C163"/>
<dbReference type="KEGG" id="nin:NADRNF5_0592"/>
<dbReference type="EMBL" id="CP011070">
    <property type="protein sequence ID" value="AJW70288.1"/>
    <property type="molecule type" value="Genomic_DNA"/>
</dbReference>
<name>A0A0D5C163_9ARCH</name>
<evidence type="ECO:0000313" key="1">
    <source>
        <dbReference type="EMBL" id="AJW70288.1"/>
    </source>
</evidence>
<organism evidence="1 2">
    <name type="scientific">Nitrosopumilus adriaticus</name>
    <dbReference type="NCBI Taxonomy" id="1580092"/>
    <lineage>
        <taxon>Archaea</taxon>
        <taxon>Nitrososphaerota</taxon>
        <taxon>Nitrososphaeria</taxon>
        <taxon>Nitrosopumilales</taxon>
        <taxon>Nitrosopumilaceae</taxon>
        <taxon>Nitrosopumilus</taxon>
    </lineage>
</organism>
<dbReference type="STRING" id="1580092.NADRNF5_0592"/>
<gene>
    <name evidence="1" type="ORF">NADRNF5_0592</name>
</gene>